<dbReference type="Gene3D" id="1.10.30.10">
    <property type="entry name" value="High mobility group box domain"/>
    <property type="match status" value="1"/>
</dbReference>
<dbReference type="Pfam" id="PF00505">
    <property type="entry name" value="HMG_box"/>
    <property type="match status" value="1"/>
</dbReference>
<evidence type="ECO:0000256" key="1">
    <source>
        <dbReference type="ARBA" id="ARBA00004123"/>
    </source>
</evidence>
<dbReference type="FunCoup" id="C1EFU7">
    <property type="interactions" value="655"/>
</dbReference>
<keyword evidence="2 3" id="KW-0539">Nucleus</keyword>
<dbReference type="EMBL" id="CP001331">
    <property type="protein sequence ID" value="ACO66912.1"/>
    <property type="molecule type" value="Genomic_DNA"/>
</dbReference>
<feature type="region of interest" description="Disordered" evidence="4">
    <location>
        <begin position="182"/>
        <end position="245"/>
    </location>
</feature>
<feature type="compositionally biased region" description="Acidic residues" evidence="4">
    <location>
        <begin position="199"/>
        <end position="211"/>
    </location>
</feature>
<accession>C1EFU7</accession>
<dbReference type="AlphaFoldDB" id="C1EFU7"/>
<dbReference type="OMA" id="TRTITHF"/>
<evidence type="ECO:0000259" key="5">
    <source>
        <dbReference type="PROSITE" id="PS50118"/>
    </source>
</evidence>
<dbReference type="SUPFAM" id="SSF47095">
    <property type="entry name" value="HMG-box"/>
    <property type="match status" value="1"/>
</dbReference>
<comment type="subcellular location">
    <subcellularLocation>
        <location evidence="1">Nucleus</location>
    </subcellularLocation>
</comment>
<dbReference type="SUPFAM" id="SSF47113">
    <property type="entry name" value="Histone-fold"/>
    <property type="match status" value="1"/>
</dbReference>
<dbReference type="Proteomes" id="UP000002009">
    <property type="component" value="Chromosome 13"/>
</dbReference>
<evidence type="ECO:0000313" key="7">
    <source>
        <dbReference type="Proteomes" id="UP000002009"/>
    </source>
</evidence>
<dbReference type="PROSITE" id="PS50118">
    <property type="entry name" value="HMG_BOX_2"/>
    <property type="match status" value="1"/>
</dbReference>
<dbReference type="SMART" id="SM00398">
    <property type="entry name" value="HMG"/>
    <property type="match status" value="1"/>
</dbReference>
<dbReference type="GO" id="GO:0000976">
    <property type="term" value="F:transcription cis-regulatory region binding"/>
    <property type="evidence" value="ECO:0007669"/>
    <property type="project" value="TreeGrafter"/>
</dbReference>
<feature type="DNA-binding region" description="HMG box" evidence="3">
    <location>
        <begin position="3"/>
        <end position="76"/>
    </location>
</feature>
<keyword evidence="3" id="KW-0238">DNA-binding</keyword>
<dbReference type="PANTHER" id="PTHR10252">
    <property type="entry name" value="HISTONE-LIKE TRANSCRIPTION FACTOR CCAAT-RELATED"/>
    <property type="match status" value="1"/>
</dbReference>
<dbReference type="eggNOG" id="KOG1657">
    <property type="taxonomic scope" value="Eukaryota"/>
</dbReference>
<dbReference type="InterPro" id="IPR003958">
    <property type="entry name" value="CBFA_NFYB_domain"/>
</dbReference>
<feature type="region of interest" description="Disordered" evidence="4">
    <location>
        <begin position="68"/>
        <end position="96"/>
    </location>
</feature>
<gene>
    <name evidence="6" type="ORF">MICPUN_63410</name>
</gene>
<evidence type="ECO:0000313" key="6">
    <source>
        <dbReference type="EMBL" id="ACO66912.1"/>
    </source>
</evidence>
<evidence type="ECO:0000256" key="4">
    <source>
        <dbReference type="SAM" id="MobiDB-lite"/>
    </source>
</evidence>
<dbReference type="InterPro" id="IPR009071">
    <property type="entry name" value="HMG_box_dom"/>
</dbReference>
<dbReference type="InParanoid" id="C1EFU7"/>
<proteinExistence type="predicted"/>
<dbReference type="GO" id="GO:0006355">
    <property type="term" value="P:regulation of DNA-templated transcription"/>
    <property type="evidence" value="ECO:0007669"/>
    <property type="project" value="TreeGrafter"/>
</dbReference>
<dbReference type="InterPro" id="IPR036910">
    <property type="entry name" value="HMG_box_dom_sf"/>
</dbReference>
<dbReference type="GeneID" id="8248334"/>
<dbReference type="OrthoDB" id="498726at2759"/>
<reference evidence="6 7" key="1">
    <citation type="journal article" date="2009" name="Science">
        <title>Green evolution and dynamic adaptations revealed by genomes of the marine picoeukaryotes Micromonas.</title>
        <authorList>
            <person name="Worden A.Z."/>
            <person name="Lee J.H."/>
            <person name="Mock T."/>
            <person name="Rouze P."/>
            <person name="Simmons M.P."/>
            <person name="Aerts A.L."/>
            <person name="Allen A.E."/>
            <person name="Cuvelier M.L."/>
            <person name="Derelle E."/>
            <person name="Everett M.V."/>
            <person name="Foulon E."/>
            <person name="Grimwood J."/>
            <person name="Gundlach H."/>
            <person name="Henrissat B."/>
            <person name="Napoli C."/>
            <person name="McDonald S.M."/>
            <person name="Parker M.S."/>
            <person name="Rombauts S."/>
            <person name="Salamov A."/>
            <person name="Von Dassow P."/>
            <person name="Badger J.H."/>
            <person name="Coutinho P.M."/>
            <person name="Demir E."/>
            <person name="Dubchak I."/>
            <person name="Gentemann C."/>
            <person name="Eikrem W."/>
            <person name="Gready J.E."/>
            <person name="John U."/>
            <person name="Lanier W."/>
            <person name="Lindquist E.A."/>
            <person name="Lucas S."/>
            <person name="Mayer K.F."/>
            <person name="Moreau H."/>
            <person name="Not F."/>
            <person name="Otillar R."/>
            <person name="Panaud O."/>
            <person name="Pangilinan J."/>
            <person name="Paulsen I."/>
            <person name="Piegu B."/>
            <person name="Poliakov A."/>
            <person name="Robbens S."/>
            <person name="Schmutz J."/>
            <person name="Toulza E."/>
            <person name="Wyss T."/>
            <person name="Zelensky A."/>
            <person name="Zhou K."/>
            <person name="Armbrust E.V."/>
            <person name="Bhattacharya D."/>
            <person name="Goodenough U.W."/>
            <person name="Van de Peer Y."/>
            <person name="Grigoriev I.V."/>
        </authorList>
    </citation>
    <scope>NUCLEOTIDE SEQUENCE [LARGE SCALE GENOMIC DNA]</scope>
    <source>
        <strain evidence="7">RCC299 / NOUM17</strain>
    </source>
</reference>
<dbReference type="CDD" id="cd00084">
    <property type="entry name" value="HMG-box_SF"/>
    <property type="match status" value="1"/>
</dbReference>
<sequence>MGGPKKMAPYLVFANDKRETAKELLIGEGNEKPTMGEIAKRVGVLWNQLDDAAKQVYKDKADELNAKAAKEYEEAGGDAAADGADGDGDDGEKGAEELGLPLARVKRIMKLDKEVKNMQVDASKCVAKCAELFIESLVEGSFRSMKANKRKTIKYGDVEHHVLRKQRLEFLHDHVWAFRPEEAQVGGAKGGKGGGKENDGDDDDVDGDDDTTPAKASPEAPPGARQVTDFFKKAAAEPEGVATGA</sequence>
<dbReference type="RefSeq" id="XP_002505654.1">
    <property type="nucleotide sequence ID" value="XM_002505608.1"/>
</dbReference>
<evidence type="ECO:0000256" key="2">
    <source>
        <dbReference type="ARBA" id="ARBA00023242"/>
    </source>
</evidence>
<dbReference type="GO" id="GO:0005634">
    <property type="term" value="C:nucleus"/>
    <property type="evidence" value="ECO:0007669"/>
    <property type="project" value="UniProtKB-SubCell"/>
</dbReference>
<dbReference type="InterPro" id="IPR009072">
    <property type="entry name" value="Histone-fold"/>
</dbReference>
<protein>
    <recommendedName>
        <fullName evidence="5">HMG box domain-containing protein</fullName>
    </recommendedName>
</protein>
<dbReference type="KEGG" id="mis:MICPUN_63410"/>
<dbReference type="Pfam" id="PF00808">
    <property type="entry name" value="CBFD_NFYB_HMF"/>
    <property type="match status" value="1"/>
</dbReference>
<dbReference type="CDD" id="cd23645">
    <property type="entry name" value="HFD_Dpb3-like"/>
    <property type="match status" value="1"/>
</dbReference>
<name>C1EFU7_MICCC</name>
<organism evidence="6 7">
    <name type="scientific">Micromonas commoda (strain RCC299 / NOUM17 / CCMP2709)</name>
    <name type="common">Picoplanktonic green alga</name>
    <dbReference type="NCBI Taxonomy" id="296587"/>
    <lineage>
        <taxon>Eukaryota</taxon>
        <taxon>Viridiplantae</taxon>
        <taxon>Chlorophyta</taxon>
        <taxon>Mamiellophyceae</taxon>
        <taxon>Mamiellales</taxon>
        <taxon>Mamiellaceae</taxon>
        <taxon>Micromonas</taxon>
    </lineage>
</organism>
<dbReference type="InterPro" id="IPR050568">
    <property type="entry name" value="Transcr_DNA_Rep_Reg"/>
</dbReference>
<dbReference type="GO" id="GO:0046982">
    <property type="term" value="F:protein heterodimerization activity"/>
    <property type="evidence" value="ECO:0007669"/>
    <property type="project" value="InterPro"/>
</dbReference>
<dbReference type="PANTHER" id="PTHR10252:SF54">
    <property type="entry name" value="CHROMATIN ACCESSIBILITY COMPLEX PROTEIN 1"/>
    <property type="match status" value="1"/>
</dbReference>
<dbReference type="Gene3D" id="1.10.20.10">
    <property type="entry name" value="Histone, subunit A"/>
    <property type="match status" value="1"/>
</dbReference>
<feature type="domain" description="HMG box" evidence="5">
    <location>
        <begin position="3"/>
        <end position="76"/>
    </location>
</feature>
<evidence type="ECO:0000256" key="3">
    <source>
        <dbReference type="PROSITE-ProRule" id="PRU00267"/>
    </source>
</evidence>
<keyword evidence="7" id="KW-1185">Reference proteome</keyword>
<dbReference type="STRING" id="296587.C1EFU7"/>